<accession>A0ABW5XC53</accession>
<feature type="transmembrane region" description="Helical" evidence="2">
    <location>
        <begin position="246"/>
        <end position="268"/>
    </location>
</feature>
<keyword evidence="4" id="KW-1185">Reference proteome</keyword>
<keyword evidence="2" id="KW-0472">Membrane</keyword>
<feature type="region of interest" description="Disordered" evidence="1">
    <location>
        <begin position="1"/>
        <end position="33"/>
    </location>
</feature>
<name>A0ABW5XC53_9MICO</name>
<feature type="transmembrane region" description="Helical" evidence="2">
    <location>
        <begin position="125"/>
        <end position="146"/>
    </location>
</feature>
<dbReference type="Proteomes" id="UP001597391">
    <property type="component" value="Unassembled WGS sequence"/>
</dbReference>
<keyword evidence="2" id="KW-1133">Transmembrane helix</keyword>
<evidence type="ECO:0000256" key="2">
    <source>
        <dbReference type="SAM" id="Phobius"/>
    </source>
</evidence>
<dbReference type="PIRSF" id="PIRSF010219">
    <property type="entry name" value="UCP010219"/>
    <property type="match status" value="1"/>
</dbReference>
<protein>
    <submittedName>
        <fullName evidence="3">DUF3159 domain-containing protein</fullName>
    </submittedName>
</protein>
<feature type="region of interest" description="Disordered" evidence="1">
    <location>
        <begin position="173"/>
        <end position="200"/>
    </location>
</feature>
<evidence type="ECO:0000256" key="1">
    <source>
        <dbReference type="SAM" id="MobiDB-lite"/>
    </source>
</evidence>
<organism evidence="3 4">
    <name type="scientific">Populibacterium corticicola</name>
    <dbReference type="NCBI Taxonomy" id="1812826"/>
    <lineage>
        <taxon>Bacteria</taxon>
        <taxon>Bacillati</taxon>
        <taxon>Actinomycetota</taxon>
        <taxon>Actinomycetes</taxon>
        <taxon>Micrococcales</taxon>
        <taxon>Jonesiaceae</taxon>
        <taxon>Populibacterium</taxon>
    </lineage>
</organism>
<feature type="compositionally biased region" description="Basic and acidic residues" evidence="1">
    <location>
        <begin position="188"/>
        <end position="198"/>
    </location>
</feature>
<gene>
    <name evidence="3" type="ORF">ACFSYH_01850</name>
</gene>
<dbReference type="InterPro" id="IPR016566">
    <property type="entry name" value="UCP010219"/>
</dbReference>
<feature type="compositionally biased region" description="Low complexity" evidence="1">
    <location>
        <begin position="173"/>
        <end position="186"/>
    </location>
</feature>
<proteinExistence type="predicted"/>
<dbReference type="EMBL" id="JBHUOP010000001">
    <property type="protein sequence ID" value="MFD2839314.1"/>
    <property type="molecule type" value="Genomic_DNA"/>
</dbReference>
<evidence type="ECO:0000313" key="4">
    <source>
        <dbReference type="Proteomes" id="UP001597391"/>
    </source>
</evidence>
<evidence type="ECO:0000313" key="3">
    <source>
        <dbReference type="EMBL" id="MFD2839314.1"/>
    </source>
</evidence>
<comment type="caution">
    <text evidence="3">The sequence shown here is derived from an EMBL/GenBank/DDBJ whole genome shotgun (WGS) entry which is preliminary data.</text>
</comment>
<feature type="transmembrane region" description="Helical" evidence="2">
    <location>
        <begin position="62"/>
        <end position="87"/>
    </location>
</feature>
<dbReference type="Pfam" id="PF11361">
    <property type="entry name" value="DUF3159"/>
    <property type="match status" value="2"/>
</dbReference>
<dbReference type="RefSeq" id="WP_377464768.1">
    <property type="nucleotide sequence ID" value="NZ_JBHUOP010000001.1"/>
</dbReference>
<feature type="transmembrane region" description="Helical" evidence="2">
    <location>
        <begin position="99"/>
        <end position="119"/>
    </location>
</feature>
<keyword evidence="2" id="KW-0812">Transmembrane</keyword>
<reference evidence="4" key="1">
    <citation type="journal article" date="2019" name="Int. J. Syst. Evol. Microbiol.">
        <title>The Global Catalogue of Microorganisms (GCM) 10K type strain sequencing project: providing services to taxonomists for standard genome sequencing and annotation.</title>
        <authorList>
            <consortium name="The Broad Institute Genomics Platform"/>
            <consortium name="The Broad Institute Genome Sequencing Center for Infectious Disease"/>
            <person name="Wu L."/>
            <person name="Ma J."/>
        </authorList>
    </citation>
    <scope>NUCLEOTIDE SEQUENCE [LARGE SCALE GENOMIC DNA]</scope>
    <source>
        <strain evidence="4">KCTC 33576</strain>
    </source>
</reference>
<feature type="transmembrane region" description="Helical" evidence="2">
    <location>
        <begin position="214"/>
        <end position="234"/>
    </location>
</feature>
<sequence length="284" mass="30935">MNPADQNPDTPAVWTKRQPTEWPESSENKRSRGVRALTSDEFNALDSVGGIRGLVESVLPGLAYLVLFIATRDLTVALIGSLSIAAVMVIARLIQRTPVTMAFSGIFGVAIGLYVAWKSGDAQDFYVWGLLVNAAYLLGMLVTILIRWPGVGVLVEVLRSGLGAQGTSKIADDSAAASATSPSVVDSQEEHTPEEQKNTEQVVFPTAWRKDKKLYAAYTTVTWMWIGMFAARIIVQLPLYLAGEDYIAALGTARLVMGVPLFALVLWLSWRIIRQSTHSANPQV</sequence>